<reference evidence="2 3" key="1">
    <citation type="submission" date="2019-04" db="EMBL/GenBank/DDBJ databases">
        <title>Cohnella sp. nov. isolated from preserved vegetables.</title>
        <authorList>
            <person name="Lin S.-Y."/>
            <person name="Hung M.-H."/>
            <person name="Young C.-C."/>
        </authorList>
    </citation>
    <scope>NUCLEOTIDE SEQUENCE [LARGE SCALE GENOMIC DNA]</scope>
    <source>
        <strain evidence="2 3">CC-MHH1044</strain>
    </source>
</reference>
<dbReference type="Pfam" id="PF09359">
    <property type="entry name" value="VTC"/>
    <property type="match status" value="1"/>
</dbReference>
<dbReference type="OrthoDB" id="9784042at2"/>
<dbReference type="CDD" id="cd07750">
    <property type="entry name" value="PolyPPase_VTC_like"/>
    <property type="match status" value="1"/>
</dbReference>
<evidence type="ECO:0000259" key="1">
    <source>
        <dbReference type="Pfam" id="PF09359"/>
    </source>
</evidence>
<dbReference type="InterPro" id="IPR018966">
    <property type="entry name" value="VTC_domain"/>
</dbReference>
<keyword evidence="3" id="KW-1185">Reference proteome</keyword>
<sequence length="239" mass="28670">MNSPYNLKFRHELKYYVNYAQYLTIRQRLRNLISQDANASEQGEYHIRSLYFDDIDNKALHEKLGGVRDREKYRIRIYNKSDKTIHLEKKIKFNDYISKVKASLTREECDRLIAGDYSVLEGSTHPLKKEVRDEMKYHLLKPVVIVDYVREAYVCQQGNVRITFDKNLRTGLNSVDLFSEELPTVRAYDDEYFLLEVKYDEYFPEYIRQAIQMEGLIRQSNSKYVICRKLLKFNTWEDQ</sequence>
<gene>
    <name evidence="2" type="ORF">E6C55_11425</name>
</gene>
<organism evidence="2 3">
    <name type="scientific">Cohnella fermenti</name>
    <dbReference type="NCBI Taxonomy" id="2565925"/>
    <lineage>
        <taxon>Bacteria</taxon>
        <taxon>Bacillati</taxon>
        <taxon>Bacillota</taxon>
        <taxon>Bacilli</taxon>
        <taxon>Bacillales</taxon>
        <taxon>Paenibacillaceae</taxon>
        <taxon>Cohnella</taxon>
    </lineage>
</organism>
<dbReference type="GO" id="GO:0006799">
    <property type="term" value="P:polyphosphate biosynthetic process"/>
    <property type="evidence" value="ECO:0007669"/>
    <property type="project" value="UniProtKB-ARBA"/>
</dbReference>
<name>A0A4S4BXX3_9BACL</name>
<evidence type="ECO:0000313" key="3">
    <source>
        <dbReference type="Proteomes" id="UP000310636"/>
    </source>
</evidence>
<protein>
    <submittedName>
        <fullName evidence="2">Polyphosphate polymerase domain-containing protein</fullName>
    </submittedName>
</protein>
<evidence type="ECO:0000313" key="2">
    <source>
        <dbReference type="EMBL" id="THF79986.1"/>
    </source>
</evidence>
<dbReference type="EMBL" id="SSOB01000012">
    <property type="protein sequence ID" value="THF79986.1"/>
    <property type="molecule type" value="Genomic_DNA"/>
</dbReference>
<dbReference type="Gene3D" id="3.20.100.30">
    <property type="entry name" value="VTC, catalytic tunnel domain"/>
    <property type="match status" value="1"/>
</dbReference>
<proteinExistence type="predicted"/>
<feature type="domain" description="VTC" evidence="1">
    <location>
        <begin position="9"/>
        <end position="231"/>
    </location>
</feature>
<dbReference type="Proteomes" id="UP000310636">
    <property type="component" value="Unassembled WGS sequence"/>
</dbReference>
<comment type="caution">
    <text evidence="2">The sequence shown here is derived from an EMBL/GenBank/DDBJ whole genome shotgun (WGS) entry which is preliminary data.</text>
</comment>
<dbReference type="AlphaFoldDB" id="A0A4S4BXX3"/>
<accession>A0A4S4BXX3</accession>
<dbReference type="InterPro" id="IPR042267">
    <property type="entry name" value="VTC_sf"/>
</dbReference>